<accession>A0A941F272</accession>
<reference evidence="2" key="1">
    <citation type="journal article" date="2018" name="Int. J. Syst. Evol. Microbiol.">
        <title>Carboxylicivirga sediminis sp. nov., isolated from coastal sediment.</title>
        <authorList>
            <person name="Wang F.Q."/>
            <person name="Ren L.H."/>
            <person name="Zou R.J."/>
            <person name="Sun Y.Z."/>
            <person name="Liu X.J."/>
            <person name="Jiang F."/>
            <person name="Liu L.J."/>
        </authorList>
    </citation>
    <scope>NUCLEOTIDE SEQUENCE</scope>
    <source>
        <strain evidence="2">JR1</strain>
    </source>
</reference>
<keyword evidence="3" id="KW-1185">Reference proteome</keyword>
<keyword evidence="1" id="KW-0472">Membrane</keyword>
<organism evidence="2 3">
    <name type="scientific">Carboxylicivirga sediminis</name>
    <dbReference type="NCBI Taxonomy" id="2006564"/>
    <lineage>
        <taxon>Bacteria</taxon>
        <taxon>Pseudomonadati</taxon>
        <taxon>Bacteroidota</taxon>
        <taxon>Bacteroidia</taxon>
        <taxon>Marinilabiliales</taxon>
        <taxon>Marinilabiliaceae</taxon>
        <taxon>Carboxylicivirga</taxon>
    </lineage>
</organism>
<reference evidence="2" key="2">
    <citation type="submission" date="2021-04" db="EMBL/GenBank/DDBJ databases">
        <authorList>
            <person name="Zhang T."/>
            <person name="Zhang Y."/>
            <person name="Lu D."/>
            <person name="Zuo D."/>
            <person name="Du Z."/>
        </authorList>
    </citation>
    <scope>NUCLEOTIDE SEQUENCE</scope>
    <source>
        <strain evidence="2">JR1</strain>
    </source>
</reference>
<gene>
    <name evidence="2" type="ORF">KDU71_05150</name>
</gene>
<dbReference type="Proteomes" id="UP000679220">
    <property type="component" value="Unassembled WGS sequence"/>
</dbReference>
<name>A0A941F272_9BACT</name>
<keyword evidence="1" id="KW-1133">Transmembrane helix</keyword>
<sequence length="158" mass="18544">MKNKKSLYILIPLAVVVWGTIFWKVFSGSGNNSTVEYQSNQVLSNKEISKDTIRRQLSYNYSDPFLKNQTKPSVEQPQEPKNEQRTINRVVRWPMVEFKGTVKSRRKNRTMAILQISSRKYLVRENELKDQVKVLAITPDSIGLEYQNDKRYFKRNGL</sequence>
<dbReference type="EMBL" id="JAGTAR010000005">
    <property type="protein sequence ID" value="MBR8534939.1"/>
    <property type="molecule type" value="Genomic_DNA"/>
</dbReference>
<keyword evidence="1" id="KW-0812">Transmembrane</keyword>
<evidence type="ECO:0000256" key="1">
    <source>
        <dbReference type="SAM" id="Phobius"/>
    </source>
</evidence>
<protein>
    <recommendedName>
        <fullName evidence="4">Type II secretion system protein GspC N-terminal domain-containing protein</fullName>
    </recommendedName>
</protein>
<feature type="transmembrane region" description="Helical" evidence="1">
    <location>
        <begin position="7"/>
        <end position="26"/>
    </location>
</feature>
<comment type="caution">
    <text evidence="2">The sequence shown here is derived from an EMBL/GenBank/DDBJ whole genome shotgun (WGS) entry which is preliminary data.</text>
</comment>
<dbReference type="RefSeq" id="WP_212188838.1">
    <property type="nucleotide sequence ID" value="NZ_JAGTAR010000005.1"/>
</dbReference>
<dbReference type="AlphaFoldDB" id="A0A941F272"/>
<evidence type="ECO:0008006" key="4">
    <source>
        <dbReference type="Google" id="ProtNLM"/>
    </source>
</evidence>
<proteinExistence type="predicted"/>
<evidence type="ECO:0000313" key="2">
    <source>
        <dbReference type="EMBL" id="MBR8534939.1"/>
    </source>
</evidence>
<evidence type="ECO:0000313" key="3">
    <source>
        <dbReference type="Proteomes" id="UP000679220"/>
    </source>
</evidence>